<dbReference type="RefSeq" id="WP_216714793.1">
    <property type="nucleotide sequence ID" value="NZ_JACVEL010000018.1"/>
</dbReference>
<sequence length="155" mass="17733">MSKEKNRLDSIQAKQPDYPDAEFFKQLAGRVIAEHENPFVNKTPFYKQPVVRWIAAAAALVPFVIFFARTNQSPSTRTSLTGLDNIPHESIREYVQDQKEATILLAFEPAAPKENAVANTTVSQLTKEIKKEEISSYLQEEYGDWETNDESELYY</sequence>
<keyword evidence="1" id="KW-0812">Transmembrane</keyword>
<keyword evidence="3" id="KW-1185">Reference proteome</keyword>
<comment type="caution">
    <text evidence="2">The sequence shown here is derived from an EMBL/GenBank/DDBJ whole genome shotgun (WGS) entry which is preliminary data.</text>
</comment>
<evidence type="ECO:0000313" key="3">
    <source>
        <dbReference type="Proteomes" id="UP000652681"/>
    </source>
</evidence>
<evidence type="ECO:0000256" key="1">
    <source>
        <dbReference type="SAM" id="Phobius"/>
    </source>
</evidence>
<dbReference type="Proteomes" id="UP000652681">
    <property type="component" value="Unassembled WGS sequence"/>
</dbReference>
<dbReference type="AlphaFoldDB" id="A0A8J6PLI7"/>
<name>A0A8J6PLI7_9FLAO</name>
<dbReference type="EMBL" id="JACVEL010000018">
    <property type="protein sequence ID" value="MBC9813874.1"/>
    <property type="molecule type" value="Genomic_DNA"/>
</dbReference>
<proteinExistence type="predicted"/>
<feature type="transmembrane region" description="Helical" evidence="1">
    <location>
        <begin position="50"/>
        <end position="68"/>
    </location>
</feature>
<evidence type="ECO:0000313" key="2">
    <source>
        <dbReference type="EMBL" id="MBC9813874.1"/>
    </source>
</evidence>
<keyword evidence="1" id="KW-1133">Transmembrane helix</keyword>
<organism evidence="2 3">
    <name type="scientific">Taishania pollutisoli</name>
    <dbReference type="NCBI Taxonomy" id="2766479"/>
    <lineage>
        <taxon>Bacteria</taxon>
        <taxon>Pseudomonadati</taxon>
        <taxon>Bacteroidota</taxon>
        <taxon>Flavobacteriia</taxon>
        <taxon>Flavobacteriales</taxon>
        <taxon>Crocinitomicaceae</taxon>
        <taxon>Taishania</taxon>
    </lineage>
</organism>
<reference evidence="2" key="1">
    <citation type="submission" date="2020-09" db="EMBL/GenBank/DDBJ databases">
        <title>Taishania pollutisoli gen. nov., sp. nov., Isolated from Tetrabromobisphenol A-Contaminated Soil.</title>
        <authorList>
            <person name="Chen Q."/>
        </authorList>
    </citation>
    <scope>NUCLEOTIDE SEQUENCE</scope>
    <source>
        <strain evidence="2">CZZ-1</strain>
    </source>
</reference>
<accession>A0A8J6PLI7</accession>
<gene>
    <name evidence="2" type="ORF">H9Y05_15465</name>
</gene>
<protein>
    <submittedName>
        <fullName evidence="2">Uncharacterized protein</fullName>
    </submittedName>
</protein>
<keyword evidence="1" id="KW-0472">Membrane</keyword>